<organism evidence="2 3">
    <name type="scientific">Jutongia hominis</name>
    <dbReference type="NCBI Taxonomy" id="2763664"/>
    <lineage>
        <taxon>Bacteria</taxon>
        <taxon>Bacillati</taxon>
        <taxon>Bacillota</taxon>
        <taxon>Clostridia</taxon>
        <taxon>Lachnospirales</taxon>
        <taxon>Lachnospiraceae</taxon>
        <taxon>Jutongia</taxon>
    </lineage>
</organism>
<keyword evidence="3" id="KW-1185">Reference proteome</keyword>
<sequence>MVHYIIYCMEIFFIVLECLVVLFLVQSFFPLSQKVRIFFLMMVSPILFPMQKIMKYSMMNTFSIDLSPYVILIILSYLERVCSYFLSKGGIL</sequence>
<feature type="transmembrane region" description="Helical" evidence="1">
    <location>
        <begin position="7"/>
        <end position="29"/>
    </location>
</feature>
<evidence type="ECO:0000256" key="1">
    <source>
        <dbReference type="SAM" id="Phobius"/>
    </source>
</evidence>
<comment type="caution">
    <text evidence="2">The sequence shown here is derived from an EMBL/GenBank/DDBJ whole genome shotgun (WGS) entry which is preliminary data.</text>
</comment>
<dbReference type="EMBL" id="JACRSW010000032">
    <property type="protein sequence ID" value="MBC8557838.1"/>
    <property type="molecule type" value="Genomic_DNA"/>
</dbReference>
<keyword evidence="1" id="KW-0472">Membrane</keyword>
<reference evidence="2 3" key="1">
    <citation type="submission" date="2020-08" db="EMBL/GenBank/DDBJ databases">
        <title>Genome public.</title>
        <authorList>
            <person name="Liu C."/>
            <person name="Sun Q."/>
        </authorList>
    </citation>
    <scope>NUCLEOTIDE SEQUENCE [LARGE SCALE GENOMIC DNA]</scope>
    <source>
        <strain evidence="2 3">BX3</strain>
    </source>
</reference>
<feature type="transmembrane region" description="Helical" evidence="1">
    <location>
        <begin position="66"/>
        <end position="86"/>
    </location>
</feature>
<evidence type="ECO:0000313" key="3">
    <source>
        <dbReference type="Proteomes" id="UP000637513"/>
    </source>
</evidence>
<evidence type="ECO:0000313" key="2">
    <source>
        <dbReference type="EMBL" id="MBC8557838.1"/>
    </source>
</evidence>
<dbReference type="Proteomes" id="UP000637513">
    <property type="component" value="Unassembled WGS sequence"/>
</dbReference>
<keyword evidence="1" id="KW-0812">Transmembrane</keyword>
<accession>A0ABR7MVK6</accession>
<keyword evidence="1" id="KW-1133">Transmembrane helix</keyword>
<protein>
    <submittedName>
        <fullName evidence="2">YggT family protein</fullName>
    </submittedName>
</protein>
<gene>
    <name evidence="2" type="ORF">H8700_08970</name>
</gene>
<name>A0ABR7MVK6_9FIRM</name>
<proteinExistence type="predicted"/>